<reference evidence="2" key="1">
    <citation type="journal article" date="2022" name="Mol. Ecol. Resour.">
        <title>The genomes of chicory, endive, great burdock and yacon provide insights into Asteraceae palaeo-polyploidization history and plant inulin production.</title>
        <authorList>
            <person name="Fan W."/>
            <person name="Wang S."/>
            <person name="Wang H."/>
            <person name="Wang A."/>
            <person name="Jiang F."/>
            <person name="Liu H."/>
            <person name="Zhao H."/>
            <person name="Xu D."/>
            <person name="Zhang Y."/>
        </authorList>
    </citation>
    <scope>NUCLEOTIDE SEQUENCE [LARGE SCALE GENOMIC DNA]</scope>
    <source>
        <strain evidence="2">cv. Punajuju</strain>
    </source>
</reference>
<protein>
    <submittedName>
        <fullName evidence="1">Uncharacterized protein</fullName>
    </submittedName>
</protein>
<name>A0ACB9F7W3_CICIN</name>
<gene>
    <name evidence="1" type="ORF">L2E82_17493</name>
</gene>
<dbReference type="EMBL" id="CM042011">
    <property type="protein sequence ID" value="KAI3767394.1"/>
    <property type="molecule type" value="Genomic_DNA"/>
</dbReference>
<comment type="caution">
    <text evidence="1">The sequence shown here is derived from an EMBL/GenBank/DDBJ whole genome shotgun (WGS) entry which is preliminary data.</text>
</comment>
<evidence type="ECO:0000313" key="1">
    <source>
        <dbReference type="EMBL" id="KAI3767394.1"/>
    </source>
</evidence>
<evidence type="ECO:0000313" key="2">
    <source>
        <dbReference type="Proteomes" id="UP001055811"/>
    </source>
</evidence>
<reference evidence="1 2" key="2">
    <citation type="journal article" date="2022" name="Mol. Ecol. Resour.">
        <title>The genomes of chicory, endive, great burdock and yacon provide insights into Asteraceae paleo-polyploidization history and plant inulin production.</title>
        <authorList>
            <person name="Fan W."/>
            <person name="Wang S."/>
            <person name="Wang H."/>
            <person name="Wang A."/>
            <person name="Jiang F."/>
            <person name="Liu H."/>
            <person name="Zhao H."/>
            <person name="Xu D."/>
            <person name="Zhang Y."/>
        </authorList>
    </citation>
    <scope>NUCLEOTIDE SEQUENCE [LARGE SCALE GENOMIC DNA]</scope>
    <source>
        <strain evidence="2">cv. Punajuju</strain>
        <tissue evidence="1">Leaves</tissue>
    </source>
</reference>
<sequence length="83" mass="9735">MYFHLFFNLRSQYPNKLPKDPKMTASQTVRVEFGMWRRLFHNMKKKQLIALHHPKNIILLLSTKYPLQNSSTALSLGLCMSPS</sequence>
<accession>A0ACB9F7W3</accession>
<dbReference type="Proteomes" id="UP001055811">
    <property type="component" value="Linkage Group LG03"/>
</dbReference>
<keyword evidence="2" id="KW-1185">Reference proteome</keyword>
<proteinExistence type="predicted"/>
<organism evidence="1 2">
    <name type="scientific">Cichorium intybus</name>
    <name type="common">Chicory</name>
    <dbReference type="NCBI Taxonomy" id="13427"/>
    <lineage>
        <taxon>Eukaryota</taxon>
        <taxon>Viridiplantae</taxon>
        <taxon>Streptophyta</taxon>
        <taxon>Embryophyta</taxon>
        <taxon>Tracheophyta</taxon>
        <taxon>Spermatophyta</taxon>
        <taxon>Magnoliopsida</taxon>
        <taxon>eudicotyledons</taxon>
        <taxon>Gunneridae</taxon>
        <taxon>Pentapetalae</taxon>
        <taxon>asterids</taxon>
        <taxon>campanulids</taxon>
        <taxon>Asterales</taxon>
        <taxon>Asteraceae</taxon>
        <taxon>Cichorioideae</taxon>
        <taxon>Cichorieae</taxon>
        <taxon>Cichoriinae</taxon>
        <taxon>Cichorium</taxon>
    </lineage>
</organism>